<gene>
    <name evidence="2" type="ORF">GE061_002757</name>
</gene>
<evidence type="ECO:0000313" key="2">
    <source>
        <dbReference type="EMBL" id="KAF6204416.1"/>
    </source>
</evidence>
<evidence type="ECO:0000256" key="1">
    <source>
        <dbReference type="SAM" id="MobiDB-lite"/>
    </source>
</evidence>
<feature type="compositionally biased region" description="Basic and acidic residues" evidence="1">
    <location>
        <begin position="1"/>
        <end position="31"/>
    </location>
</feature>
<proteinExistence type="predicted"/>
<dbReference type="AlphaFoldDB" id="A0A8S9X8M8"/>
<reference evidence="2" key="1">
    <citation type="journal article" date="2021" name="Mol. Ecol. Resour.">
        <title>Apolygus lucorum genome provides insights into omnivorousness and mesophyll feeding.</title>
        <authorList>
            <person name="Liu Y."/>
            <person name="Liu H."/>
            <person name="Wang H."/>
            <person name="Huang T."/>
            <person name="Liu B."/>
            <person name="Yang B."/>
            <person name="Yin L."/>
            <person name="Li B."/>
            <person name="Zhang Y."/>
            <person name="Zhang S."/>
            <person name="Jiang F."/>
            <person name="Zhang X."/>
            <person name="Ren Y."/>
            <person name="Wang B."/>
            <person name="Wang S."/>
            <person name="Lu Y."/>
            <person name="Wu K."/>
            <person name="Fan W."/>
            <person name="Wang G."/>
        </authorList>
    </citation>
    <scope>NUCLEOTIDE SEQUENCE</scope>
    <source>
        <strain evidence="2">12Hb</strain>
    </source>
</reference>
<protein>
    <submittedName>
        <fullName evidence="2">Uncharacterized protein</fullName>
    </submittedName>
</protein>
<accession>A0A8S9X8M8</accession>
<organism evidence="2 3">
    <name type="scientific">Apolygus lucorum</name>
    <name type="common">Small green plant bug</name>
    <name type="synonym">Lygocoris lucorum</name>
    <dbReference type="NCBI Taxonomy" id="248454"/>
    <lineage>
        <taxon>Eukaryota</taxon>
        <taxon>Metazoa</taxon>
        <taxon>Ecdysozoa</taxon>
        <taxon>Arthropoda</taxon>
        <taxon>Hexapoda</taxon>
        <taxon>Insecta</taxon>
        <taxon>Pterygota</taxon>
        <taxon>Neoptera</taxon>
        <taxon>Paraneoptera</taxon>
        <taxon>Hemiptera</taxon>
        <taxon>Heteroptera</taxon>
        <taxon>Panheteroptera</taxon>
        <taxon>Cimicomorpha</taxon>
        <taxon>Miridae</taxon>
        <taxon>Mirini</taxon>
        <taxon>Apolygus</taxon>
    </lineage>
</organism>
<dbReference type="Proteomes" id="UP000466442">
    <property type="component" value="Unassembled WGS sequence"/>
</dbReference>
<comment type="caution">
    <text evidence="2">The sequence shown here is derived from an EMBL/GenBank/DDBJ whole genome shotgun (WGS) entry which is preliminary data.</text>
</comment>
<feature type="region of interest" description="Disordered" evidence="1">
    <location>
        <begin position="1"/>
        <end position="107"/>
    </location>
</feature>
<feature type="compositionally biased region" description="Basic and acidic residues" evidence="1">
    <location>
        <begin position="38"/>
        <end position="92"/>
    </location>
</feature>
<evidence type="ECO:0000313" key="3">
    <source>
        <dbReference type="Proteomes" id="UP000466442"/>
    </source>
</evidence>
<dbReference type="EMBL" id="WIXP02000010">
    <property type="protein sequence ID" value="KAF6204416.1"/>
    <property type="molecule type" value="Genomic_DNA"/>
</dbReference>
<feature type="compositionally biased region" description="Low complexity" evidence="1">
    <location>
        <begin position="98"/>
        <end position="107"/>
    </location>
</feature>
<keyword evidence="3" id="KW-1185">Reference proteome</keyword>
<sequence>MDNKGDNHARGDDLPEESKDVSREPKDDYGLRRRTKGRPSEDEHKEEYDKDEHKAECDKDEHKEEWDKDEHKEECDKDELKEECDKDERKEECDEELPTLPLLPTNN</sequence>
<name>A0A8S9X8M8_APOLU</name>